<dbReference type="InterPro" id="IPR012132">
    <property type="entry name" value="GMC_OxRdtase"/>
</dbReference>
<dbReference type="PIRSF" id="PIRSF000137">
    <property type="entry name" value="Alcohol_oxidase"/>
    <property type="match status" value="1"/>
</dbReference>
<evidence type="ECO:0000313" key="6">
    <source>
        <dbReference type="EnsemblMetazoa" id="XP_014258386.1"/>
    </source>
</evidence>
<dbReference type="SUPFAM" id="SSF51905">
    <property type="entry name" value="FAD/NAD(P)-binding domain"/>
    <property type="match status" value="1"/>
</dbReference>
<comment type="similarity">
    <text evidence="1 3">Belongs to the GMC oxidoreductase family.</text>
</comment>
<organism evidence="6 7">
    <name type="scientific">Cimex lectularius</name>
    <name type="common">Bed bug</name>
    <name type="synonym">Acanthia lectularia</name>
    <dbReference type="NCBI Taxonomy" id="79782"/>
    <lineage>
        <taxon>Eukaryota</taxon>
        <taxon>Metazoa</taxon>
        <taxon>Ecdysozoa</taxon>
        <taxon>Arthropoda</taxon>
        <taxon>Hexapoda</taxon>
        <taxon>Insecta</taxon>
        <taxon>Pterygota</taxon>
        <taxon>Neoptera</taxon>
        <taxon>Paraneoptera</taxon>
        <taxon>Hemiptera</taxon>
        <taxon>Heteroptera</taxon>
        <taxon>Panheteroptera</taxon>
        <taxon>Cimicomorpha</taxon>
        <taxon>Cimicidae</taxon>
        <taxon>Cimex</taxon>
    </lineage>
</organism>
<dbReference type="EnsemblMetazoa" id="XM_014402900.2">
    <property type="protein sequence ID" value="XP_014258386.1"/>
    <property type="gene ID" value="LOC106671921"/>
</dbReference>
<dbReference type="PANTHER" id="PTHR11552">
    <property type="entry name" value="GLUCOSE-METHANOL-CHOLINE GMC OXIDOREDUCTASE"/>
    <property type="match status" value="1"/>
</dbReference>
<reference evidence="6" key="1">
    <citation type="submission" date="2022-01" db="UniProtKB">
        <authorList>
            <consortium name="EnsemblMetazoa"/>
        </authorList>
    </citation>
    <scope>IDENTIFICATION</scope>
</reference>
<feature type="domain" description="Glucose-methanol-choline oxidoreductase N-terminal" evidence="5">
    <location>
        <begin position="304"/>
        <end position="318"/>
    </location>
</feature>
<evidence type="ECO:0000256" key="1">
    <source>
        <dbReference type="ARBA" id="ARBA00010790"/>
    </source>
</evidence>
<keyword evidence="3" id="KW-0285">Flavoprotein</keyword>
<feature type="binding site" evidence="2">
    <location>
        <begin position="142"/>
        <end position="145"/>
    </location>
    <ligand>
        <name>FAD</name>
        <dbReference type="ChEBI" id="CHEBI:57692"/>
    </ligand>
</feature>
<evidence type="ECO:0000256" key="3">
    <source>
        <dbReference type="RuleBase" id="RU003968"/>
    </source>
</evidence>
<accession>A0A8I6S7M5</accession>
<keyword evidence="7" id="KW-1185">Reference proteome</keyword>
<evidence type="ECO:0000256" key="2">
    <source>
        <dbReference type="PIRSR" id="PIRSR000137-2"/>
    </source>
</evidence>
<proteinExistence type="inferred from homology"/>
<comment type="cofactor">
    <cofactor evidence="2">
        <name>FAD</name>
        <dbReference type="ChEBI" id="CHEBI:57692"/>
    </cofactor>
</comment>
<dbReference type="Pfam" id="PF00732">
    <property type="entry name" value="GMC_oxred_N"/>
    <property type="match status" value="1"/>
</dbReference>
<dbReference type="KEGG" id="clec:106671921"/>
<dbReference type="Gene3D" id="3.30.560.10">
    <property type="entry name" value="Glucose Oxidase, domain 3"/>
    <property type="match status" value="1"/>
</dbReference>
<feature type="domain" description="Glucose-methanol-choline oxidoreductase N-terminal" evidence="4">
    <location>
        <begin position="132"/>
        <end position="155"/>
    </location>
</feature>
<dbReference type="SUPFAM" id="SSF54373">
    <property type="entry name" value="FAD-linked reductases, C-terminal domain"/>
    <property type="match status" value="1"/>
</dbReference>
<protein>
    <recommendedName>
        <fullName evidence="4 5">Glucose-methanol-choline oxidoreductase N-terminal domain-containing protein</fullName>
    </recommendedName>
</protein>
<dbReference type="InterPro" id="IPR036188">
    <property type="entry name" value="FAD/NAD-bd_sf"/>
</dbReference>
<dbReference type="Proteomes" id="UP000494040">
    <property type="component" value="Unassembled WGS sequence"/>
</dbReference>
<evidence type="ECO:0000313" key="7">
    <source>
        <dbReference type="Proteomes" id="UP000494040"/>
    </source>
</evidence>
<dbReference type="GO" id="GO:0016614">
    <property type="term" value="F:oxidoreductase activity, acting on CH-OH group of donors"/>
    <property type="evidence" value="ECO:0007669"/>
    <property type="project" value="InterPro"/>
</dbReference>
<keyword evidence="2 3" id="KW-0274">FAD</keyword>
<evidence type="ECO:0000259" key="4">
    <source>
        <dbReference type="PROSITE" id="PS00623"/>
    </source>
</evidence>
<dbReference type="OrthoDB" id="269227at2759"/>
<dbReference type="AlphaFoldDB" id="A0A8I6S7M5"/>
<dbReference type="Gene3D" id="3.50.50.60">
    <property type="entry name" value="FAD/NAD(P)-binding domain"/>
    <property type="match status" value="1"/>
</dbReference>
<gene>
    <name evidence="6" type="primary">106671921</name>
</gene>
<dbReference type="PROSITE" id="PS00624">
    <property type="entry name" value="GMC_OXRED_2"/>
    <property type="match status" value="1"/>
</dbReference>
<dbReference type="PROSITE" id="PS00623">
    <property type="entry name" value="GMC_OXRED_1"/>
    <property type="match status" value="1"/>
</dbReference>
<dbReference type="InterPro" id="IPR000172">
    <property type="entry name" value="GMC_OxRdtase_N"/>
</dbReference>
<dbReference type="InterPro" id="IPR007867">
    <property type="entry name" value="GMC_OxRtase_C"/>
</dbReference>
<dbReference type="GO" id="GO:0050660">
    <property type="term" value="F:flavin adenine dinucleotide binding"/>
    <property type="evidence" value="ECO:0007669"/>
    <property type="project" value="InterPro"/>
</dbReference>
<feature type="binding site" evidence="2">
    <location>
        <position position="269"/>
    </location>
    <ligand>
        <name>FAD</name>
        <dbReference type="ChEBI" id="CHEBI:57692"/>
    </ligand>
</feature>
<evidence type="ECO:0000259" key="5">
    <source>
        <dbReference type="PROSITE" id="PS00624"/>
    </source>
</evidence>
<name>A0A8I6S7M5_CIMLE</name>
<sequence>MPRLRLSGKVVERMLTQSNFFLLLIAAVTYYNYPSLDSRERVADTRTEDIKHEYDFIVVGGGSAGCVLANRLTEVPDWTVLLLEAGGDETVLSETPLIAQLLWGTPLDWNYTTTPQKNACLATGGVCGWPRGRVLGGSSALNYMVYIRGNRRDYDGWAGLGNPGWSYEDVLPYFRLSEDNRNSSDSRYHGTGGYLTVEENPFQTPLAESYVQGGVELGFRTGDLNAETQTGFMKLQATVRDGSRCSTSRAFLRPVRNRINLSVAENSFVTRILFNGTRATGVTFIRNNRQYKVYATKEIILSAGAINSPQLLMLSGVGPEEHLKGFNIPLVKNLSVGYNLHDHLGTPVYFSTNPPVAVRNEDIENIDEILEYARPPGGGVLTIPNGIEAVAMLNSSYVPAGLDYPDIEVHFSSFHHSESNNESVWIGLGLLTRPSSRGRIKLKSTDPFDYPLLDPAYYTSGNDLEIVMEAIEYVLSIGNTTALRRFNSTFRPDFYPLCSNLSVRCMAETYTTTIYHPVGTCKMGPGTDPDAVVDERLRVRGLEGLRVIDASIMPFISDGNTNAPVVMIAERGSDFIKTDHNQTPRIN</sequence>
<dbReference type="Pfam" id="PF05199">
    <property type="entry name" value="GMC_oxred_C"/>
    <property type="match status" value="1"/>
</dbReference>
<dbReference type="PANTHER" id="PTHR11552:SF227">
    <property type="entry name" value="GLUCOSE DEHYDROGENASE [FAD, QUINONE]-LIKE PROTEIN"/>
    <property type="match status" value="1"/>
</dbReference>
<feature type="binding site" evidence="2">
    <location>
        <position position="134"/>
    </location>
    <ligand>
        <name>FAD</name>
        <dbReference type="ChEBI" id="CHEBI:57692"/>
    </ligand>
</feature>
<dbReference type="OMA" id="SDHMIFF"/>